<evidence type="ECO:0000259" key="7">
    <source>
        <dbReference type="SMART" id="SM01005"/>
    </source>
</evidence>
<name>A0A1G2C1I0_9BACT</name>
<dbReference type="EMBL" id="MHKQ01000005">
    <property type="protein sequence ID" value="OGY94649.1"/>
    <property type="molecule type" value="Genomic_DNA"/>
</dbReference>
<dbReference type="InterPro" id="IPR011079">
    <property type="entry name" value="Ala_racemase_C"/>
</dbReference>
<feature type="binding site" evidence="4 6">
    <location>
        <position position="307"/>
    </location>
    <ligand>
        <name>substrate</name>
    </ligand>
</feature>
<evidence type="ECO:0000256" key="2">
    <source>
        <dbReference type="ARBA" id="ARBA00022898"/>
    </source>
</evidence>
<dbReference type="InterPro" id="IPR001608">
    <property type="entry name" value="Ala_racemase_N"/>
</dbReference>
<dbReference type="SUPFAM" id="SSF51419">
    <property type="entry name" value="PLP-binding barrel"/>
    <property type="match status" value="1"/>
</dbReference>
<dbReference type="InterPro" id="IPR020622">
    <property type="entry name" value="Ala_racemase_pyridoxalP-BS"/>
</dbReference>
<comment type="function">
    <text evidence="4">Catalyzes the interconversion of L-alanine and D-alanine. May also act on other amino acids.</text>
</comment>
<dbReference type="InterPro" id="IPR000821">
    <property type="entry name" value="Ala_racemase"/>
</dbReference>
<gene>
    <name evidence="8" type="ORF">A2406_02375</name>
</gene>
<feature type="modified residue" description="N6-(pyridoxal phosphate)lysine" evidence="4 5">
    <location>
        <position position="34"/>
    </location>
</feature>
<comment type="similarity">
    <text evidence="4">Belongs to the alanine racemase family.</text>
</comment>
<dbReference type="Pfam" id="PF01168">
    <property type="entry name" value="Ala_racemase_N"/>
    <property type="match status" value="1"/>
</dbReference>
<comment type="caution">
    <text evidence="8">The sequence shown here is derived from an EMBL/GenBank/DDBJ whole genome shotgun (WGS) entry which is preliminary data.</text>
</comment>
<protein>
    <recommendedName>
        <fullName evidence="4">Alanine racemase</fullName>
        <ecNumber evidence="4">5.1.1.1</ecNumber>
    </recommendedName>
</protein>
<feature type="active site" description="Proton acceptor; specific for D-alanine" evidence="4">
    <location>
        <position position="34"/>
    </location>
</feature>
<dbReference type="NCBIfam" id="TIGR00492">
    <property type="entry name" value="alr"/>
    <property type="match status" value="1"/>
</dbReference>
<organism evidence="8 9">
    <name type="scientific">Candidatus Komeilibacteria bacterium RIFOXYC1_FULL_37_11</name>
    <dbReference type="NCBI Taxonomy" id="1798555"/>
    <lineage>
        <taxon>Bacteria</taxon>
        <taxon>Candidatus Komeiliibacteriota</taxon>
    </lineage>
</organism>
<comment type="cofactor">
    <cofactor evidence="1 4 5">
        <name>pyridoxal 5'-phosphate</name>
        <dbReference type="ChEBI" id="CHEBI:597326"/>
    </cofactor>
</comment>
<dbReference type="EC" id="5.1.1.1" evidence="4"/>
<dbReference type="InterPro" id="IPR029066">
    <property type="entry name" value="PLP-binding_barrel"/>
</dbReference>
<dbReference type="Gene3D" id="2.40.37.10">
    <property type="entry name" value="Lyase, Ornithine Decarboxylase, Chain A, domain 1"/>
    <property type="match status" value="1"/>
</dbReference>
<evidence type="ECO:0000256" key="6">
    <source>
        <dbReference type="PIRSR" id="PIRSR600821-52"/>
    </source>
</evidence>
<comment type="catalytic activity">
    <reaction evidence="4">
        <text>L-alanine = D-alanine</text>
        <dbReference type="Rhea" id="RHEA:20249"/>
        <dbReference type="ChEBI" id="CHEBI:57416"/>
        <dbReference type="ChEBI" id="CHEBI:57972"/>
        <dbReference type="EC" id="5.1.1.1"/>
    </reaction>
</comment>
<evidence type="ECO:0000256" key="3">
    <source>
        <dbReference type="ARBA" id="ARBA00023235"/>
    </source>
</evidence>
<dbReference type="InterPro" id="IPR009006">
    <property type="entry name" value="Ala_racemase/Decarboxylase_C"/>
</dbReference>
<keyword evidence="2 4" id="KW-0663">Pyridoxal phosphate</keyword>
<dbReference type="Proteomes" id="UP000177626">
    <property type="component" value="Unassembled WGS sequence"/>
</dbReference>
<dbReference type="PANTHER" id="PTHR30511">
    <property type="entry name" value="ALANINE RACEMASE"/>
    <property type="match status" value="1"/>
</dbReference>
<evidence type="ECO:0000256" key="1">
    <source>
        <dbReference type="ARBA" id="ARBA00001933"/>
    </source>
</evidence>
<dbReference type="HAMAP" id="MF_01201">
    <property type="entry name" value="Ala_racemase"/>
    <property type="match status" value="1"/>
</dbReference>
<feature type="binding site" evidence="4 6">
    <location>
        <position position="130"/>
    </location>
    <ligand>
        <name>substrate</name>
    </ligand>
</feature>
<dbReference type="PRINTS" id="PR00992">
    <property type="entry name" value="ALARACEMASE"/>
</dbReference>
<dbReference type="SUPFAM" id="SSF50621">
    <property type="entry name" value="Alanine racemase C-terminal domain-like"/>
    <property type="match status" value="1"/>
</dbReference>
<comment type="pathway">
    <text evidence="4">Amino-acid biosynthesis; D-alanine biosynthesis; D-alanine from L-alanine: step 1/1.</text>
</comment>
<sequence length="366" mass="41303">MFLTWLEINKTNILHNIGQFKKLAPHSQIWPVVKSNAYGHGLKEIVAYLSDHDDVGGFMVANLEEALTIKNLTKKPIMVLSYFDLSDHFSLEKVDSQISLPVYDIDTINQLASLNRDFLLNVKIDTGTARLGFSQDQVRSAIDQVEKSKHLKIFSLFTHYAESEAEDQTFSKKQLADFQKITKNYKKYKIHSACTAASISLPLAQSNIIRAGLGFYGLWPSQVTKKRADQLAIDLRPLLSWKTKIVHIKQLKKGDSIGYNRTYRCKDDCQLAVLPIGYNEGYDRSLSNNSAVLISGQRYPVRGNICMNLTMVEIPKSLEVKVGEVVTLIGQDGGEKITVEELADYCQTINYEIVTRINPNLKRAII</sequence>
<evidence type="ECO:0000313" key="9">
    <source>
        <dbReference type="Proteomes" id="UP000177626"/>
    </source>
</evidence>
<evidence type="ECO:0000256" key="5">
    <source>
        <dbReference type="PIRSR" id="PIRSR600821-50"/>
    </source>
</evidence>
<dbReference type="GO" id="GO:0030170">
    <property type="term" value="F:pyridoxal phosphate binding"/>
    <property type="evidence" value="ECO:0007669"/>
    <property type="project" value="UniProtKB-UniRule"/>
</dbReference>
<reference evidence="8 9" key="1">
    <citation type="journal article" date="2016" name="Nat. Commun.">
        <title>Thousands of microbial genomes shed light on interconnected biogeochemical processes in an aquifer system.</title>
        <authorList>
            <person name="Anantharaman K."/>
            <person name="Brown C.T."/>
            <person name="Hug L.A."/>
            <person name="Sharon I."/>
            <person name="Castelle C.J."/>
            <person name="Probst A.J."/>
            <person name="Thomas B.C."/>
            <person name="Singh A."/>
            <person name="Wilkins M.J."/>
            <person name="Karaoz U."/>
            <person name="Brodie E.L."/>
            <person name="Williams K.H."/>
            <person name="Hubbard S.S."/>
            <person name="Banfield J.F."/>
        </authorList>
    </citation>
    <scope>NUCLEOTIDE SEQUENCE [LARGE SCALE GENOMIC DNA]</scope>
</reference>
<dbReference type="Gene3D" id="3.20.20.10">
    <property type="entry name" value="Alanine racemase"/>
    <property type="match status" value="1"/>
</dbReference>
<accession>A0A1G2C1I0</accession>
<dbReference type="UniPathway" id="UPA00042">
    <property type="reaction ID" value="UER00497"/>
</dbReference>
<evidence type="ECO:0000256" key="4">
    <source>
        <dbReference type="HAMAP-Rule" id="MF_01201"/>
    </source>
</evidence>
<dbReference type="CDD" id="cd00430">
    <property type="entry name" value="PLPDE_III_AR"/>
    <property type="match status" value="1"/>
</dbReference>
<keyword evidence="3 4" id="KW-0413">Isomerase</keyword>
<evidence type="ECO:0000313" key="8">
    <source>
        <dbReference type="EMBL" id="OGY94649.1"/>
    </source>
</evidence>
<dbReference type="GO" id="GO:0008784">
    <property type="term" value="F:alanine racemase activity"/>
    <property type="evidence" value="ECO:0007669"/>
    <property type="project" value="UniProtKB-UniRule"/>
</dbReference>
<dbReference type="SMART" id="SM01005">
    <property type="entry name" value="Ala_racemase_C"/>
    <property type="match status" value="1"/>
</dbReference>
<dbReference type="PROSITE" id="PS00395">
    <property type="entry name" value="ALANINE_RACEMASE"/>
    <property type="match status" value="1"/>
</dbReference>
<feature type="active site" description="Proton acceptor; specific for L-alanine" evidence="4">
    <location>
        <position position="259"/>
    </location>
</feature>
<proteinExistence type="inferred from homology"/>
<feature type="domain" description="Alanine racemase C-terminal" evidence="7">
    <location>
        <begin position="238"/>
        <end position="366"/>
    </location>
</feature>
<dbReference type="Pfam" id="PF00842">
    <property type="entry name" value="Ala_racemase_C"/>
    <property type="match status" value="1"/>
</dbReference>
<dbReference type="GO" id="GO:0009252">
    <property type="term" value="P:peptidoglycan biosynthetic process"/>
    <property type="evidence" value="ECO:0007669"/>
    <property type="project" value="TreeGrafter"/>
</dbReference>
<dbReference type="GO" id="GO:0030632">
    <property type="term" value="P:D-alanine biosynthetic process"/>
    <property type="evidence" value="ECO:0007669"/>
    <property type="project" value="UniProtKB-UniRule"/>
</dbReference>
<dbReference type="GO" id="GO:0005829">
    <property type="term" value="C:cytosol"/>
    <property type="evidence" value="ECO:0007669"/>
    <property type="project" value="TreeGrafter"/>
</dbReference>
<dbReference type="AlphaFoldDB" id="A0A1G2C1I0"/>
<dbReference type="PANTHER" id="PTHR30511:SF0">
    <property type="entry name" value="ALANINE RACEMASE, CATABOLIC-RELATED"/>
    <property type="match status" value="1"/>
</dbReference>